<keyword evidence="3" id="KW-1185">Reference proteome</keyword>
<evidence type="ECO:0000256" key="1">
    <source>
        <dbReference type="SAM" id="MobiDB-lite"/>
    </source>
</evidence>
<feature type="region of interest" description="Disordered" evidence="1">
    <location>
        <begin position="1"/>
        <end position="30"/>
    </location>
</feature>
<organism evidence="2 3">
    <name type="scientific">candidate division MSBL1 archaeon SCGC-AAA259D14</name>
    <dbReference type="NCBI Taxonomy" id="1698261"/>
    <lineage>
        <taxon>Archaea</taxon>
        <taxon>Methanobacteriati</taxon>
        <taxon>Methanobacteriota</taxon>
        <taxon>candidate division MSBL1</taxon>
    </lineage>
</organism>
<reference evidence="2 3" key="1">
    <citation type="journal article" date="2016" name="Sci. Rep.">
        <title>Metabolic traits of an uncultured archaeal lineage -MSBL1- from brine pools of the Red Sea.</title>
        <authorList>
            <person name="Mwirichia R."/>
            <person name="Alam I."/>
            <person name="Rashid M."/>
            <person name="Vinu M."/>
            <person name="Ba-Alawi W."/>
            <person name="Anthony Kamau A."/>
            <person name="Kamanda Ngugi D."/>
            <person name="Goker M."/>
            <person name="Klenk H.P."/>
            <person name="Bajic V."/>
            <person name="Stingl U."/>
        </authorList>
    </citation>
    <scope>NUCLEOTIDE SEQUENCE [LARGE SCALE GENOMIC DNA]</scope>
    <source>
        <strain evidence="2">SCGC-AAA259D14</strain>
    </source>
</reference>
<accession>A0A133U5W9</accession>
<evidence type="ECO:0000313" key="2">
    <source>
        <dbReference type="EMBL" id="KXA89587.1"/>
    </source>
</evidence>
<proteinExistence type="predicted"/>
<comment type="caution">
    <text evidence="2">The sequence shown here is derived from an EMBL/GenBank/DDBJ whole genome shotgun (WGS) entry which is preliminary data.</text>
</comment>
<gene>
    <name evidence="2" type="ORF">AKJ62_02765</name>
</gene>
<dbReference type="EMBL" id="LHXL01000030">
    <property type="protein sequence ID" value="KXA89587.1"/>
    <property type="molecule type" value="Genomic_DNA"/>
</dbReference>
<name>A0A133U5W9_9EURY</name>
<sequence>MSICPDPARAKTKTDNATKTSRKVGKVEESKTPMAKGIPTAGQYFNLVAFIISMTRRGVLA</sequence>
<dbReference type="Proteomes" id="UP000070589">
    <property type="component" value="Unassembled WGS sequence"/>
</dbReference>
<protein>
    <submittedName>
        <fullName evidence="2">Uncharacterized protein</fullName>
    </submittedName>
</protein>
<dbReference type="AlphaFoldDB" id="A0A133U5W9"/>
<evidence type="ECO:0000313" key="3">
    <source>
        <dbReference type="Proteomes" id="UP000070589"/>
    </source>
</evidence>